<keyword evidence="2" id="KW-0456">Lyase</keyword>
<dbReference type="EMBL" id="FNVS01000004">
    <property type="protein sequence ID" value="SEF67020.1"/>
    <property type="molecule type" value="Genomic_DNA"/>
</dbReference>
<dbReference type="AlphaFoldDB" id="A0A8G2BV48"/>
<name>A0A8G2BV48_9BACT</name>
<feature type="domain" description="VOC" evidence="1">
    <location>
        <begin position="2"/>
        <end position="127"/>
    </location>
</feature>
<dbReference type="InterPro" id="IPR029068">
    <property type="entry name" value="Glyas_Bleomycin-R_OHBP_Dase"/>
</dbReference>
<dbReference type="Proteomes" id="UP000236725">
    <property type="component" value="Unassembled WGS sequence"/>
</dbReference>
<dbReference type="InterPro" id="IPR051332">
    <property type="entry name" value="Fosfomycin_Res_Enzymes"/>
</dbReference>
<dbReference type="PANTHER" id="PTHR36113:SF1">
    <property type="entry name" value="GLYOXALASE_BLEOMYCIN RESISTANCE PROTEIN_DIOXYGENASE"/>
    <property type="match status" value="1"/>
</dbReference>
<dbReference type="RefSeq" id="WP_099464455.1">
    <property type="nucleotide sequence ID" value="NZ_FNVS01000004.1"/>
</dbReference>
<dbReference type="SUPFAM" id="SSF54593">
    <property type="entry name" value="Glyoxalase/Bleomycin resistance protein/Dihydroxybiphenyl dioxygenase"/>
    <property type="match status" value="1"/>
</dbReference>
<dbReference type="Gene3D" id="3.10.180.10">
    <property type="entry name" value="2,3-Dihydroxybiphenyl 1,2-Dioxygenase, domain 1"/>
    <property type="match status" value="1"/>
</dbReference>
<keyword evidence="2" id="KW-0808">Transferase</keyword>
<evidence type="ECO:0000259" key="1">
    <source>
        <dbReference type="PROSITE" id="PS51819"/>
    </source>
</evidence>
<reference evidence="2 3" key="1">
    <citation type="submission" date="2016-10" db="EMBL/GenBank/DDBJ databases">
        <authorList>
            <person name="Varghese N."/>
            <person name="Submissions S."/>
        </authorList>
    </citation>
    <scope>NUCLEOTIDE SEQUENCE [LARGE SCALE GENOMIC DNA]</scope>
    <source>
        <strain evidence="2 3">DSM 29073</strain>
    </source>
</reference>
<dbReference type="InterPro" id="IPR037523">
    <property type="entry name" value="VOC_core"/>
</dbReference>
<keyword evidence="3" id="KW-1185">Reference proteome</keyword>
<dbReference type="GO" id="GO:0016740">
    <property type="term" value="F:transferase activity"/>
    <property type="evidence" value="ECO:0007669"/>
    <property type="project" value="UniProtKB-KW"/>
</dbReference>
<dbReference type="GO" id="GO:0016829">
    <property type="term" value="F:lyase activity"/>
    <property type="evidence" value="ECO:0007669"/>
    <property type="project" value="UniProtKB-KW"/>
</dbReference>
<dbReference type="PROSITE" id="PS51819">
    <property type="entry name" value="VOC"/>
    <property type="match status" value="1"/>
</dbReference>
<dbReference type="InterPro" id="IPR004360">
    <property type="entry name" value="Glyas_Fos-R_dOase_dom"/>
</dbReference>
<organism evidence="2 3">
    <name type="scientific">Parabacteroides chinchillae</name>
    <dbReference type="NCBI Taxonomy" id="871327"/>
    <lineage>
        <taxon>Bacteria</taxon>
        <taxon>Pseudomonadati</taxon>
        <taxon>Bacteroidota</taxon>
        <taxon>Bacteroidia</taxon>
        <taxon>Bacteroidales</taxon>
        <taxon>Tannerellaceae</taxon>
        <taxon>Parabacteroides</taxon>
    </lineage>
</organism>
<sequence>MQLTHIALWTNDPERLRDFYVQYFDGKSNEKYVNPKKGFSSYFVSFESGPSLEIMQRNDITEFYLPEHIGLAHLAFHADTRDQVDCMMERFREDGCVIAGETRVSGDGYYEGVILDPDGNRVEIVTR</sequence>
<evidence type="ECO:0000313" key="3">
    <source>
        <dbReference type="Proteomes" id="UP000236725"/>
    </source>
</evidence>
<protein>
    <submittedName>
        <fullName evidence="2">Lactoylglutathione lyase/putative acetyltransferase</fullName>
    </submittedName>
</protein>
<proteinExistence type="predicted"/>
<dbReference type="PANTHER" id="PTHR36113">
    <property type="entry name" value="LYASE, PUTATIVE-RELATED-RELATED"/>
    <property type="match status" value="1"/>
</dbReference>
<comment type="caution">
    <text evidence="2">The sequence shown here is derived from an EMBL/GenBank/DDBJ whole genome shotgun (WGS) entry which is preliminary data.</text>
</comment>
<accession>A0A8G2BV48</accession>
<gene>
    <name evidence="2" type="ORF">SAMN05444001_104126</name>
</gene>
<evidence type="ECO:0000313" key="2">
    <source>
        <dbReference type="EMBL" id="SEF67020.1"/>
    </source>
</evidence>
<dbReference type="Pfam" id="PF00903">
    <property type="entry name" value="Glyoxalase"/>
    <property type="match status" value="1"/>
</dbReference>